<evidence type="ECO:0000313" key="3">
    <source>
        <dbReference type="Proteomes" id="UP000317171"/>
    </source>
</evidence>
<organism evidence="2 3">
    <name type="scientific">Gimesia alba</name>
    <dbReference type="NCBI Taxonomy" id="2527973"/>
    <lineage>
        <taxon>Bacteria</taxon>
        <taxon>Pseudomonadati</taxon>
        <taxon>Planctomycetota</taxon>
        <taxon>Planctomycetia</taxon>
        <taxon>Planctomycetales</taxon>
        <taxon>Planctomycetaceae</taxon>
        <taxon>Gimesia</taxon>
    </lineage>
</organism>
<sequence>MKLGYNTNGLAFHRWDDAIRLIAETGYQSVAITVDHYCLNPFSADLPRQLEEMQTLLDQYQLSSVIETGARFLLNPRAKHEPTLVNATPAERATRIDFLKRCIDLAAFLKSDAVSFWAGQLNQDLSREQALAQLAEGCREVIMYAAEKQVRLAFEPEPGMLIETLRDFEDLTMLVDHPCFGLTVDVGHLQCMGETPISQFIEPWGDRIFNIHIEDMVYGAHDHLRFGEGDIDFADVMSGLRKINYTGGIHVELSRHSHIAPDVLKESFEFLQPYLETTA</sequence>
<dbReference type="InterPro" id="IPR013022">
    <property type="entry name" value="Xyl_isomerase-like_TIM-brl"/>
</dbReference>
<accession>A0A517RN16</accession>
<dbReference type="PANTHER" id="PTHR12110:SF52">
    <property type="entry name" value="XYLOSE ISOMERASE"/>
    <property type="match status" value="1"/>
</dbReference>
<dbReference type="SUPFAM" id="SSF51658">
    <property type="entry name" value="Xylose isomerase-like"/>
    <property type="match status" value="1"/>
</dbReference>
<gene>
    <name evidence="2" type="primary">ulaE</name>
    <name evidence="2" type="ORF">Pan241w_53900</name>
</gene>
<evidence type="ECO:0000259" key="1">
    <source>
        <dbReference type="Pfam" id="PF01261"/>
    </source>
</evidence>
<name>A0A517RN16_9PLAN</name>
<dbReference type="EMBL" id="CP036269">
    <property type="protein sequence ID" value="QDT45270.1"/>
    <property type="molecule type" value="Genomic_DNA"/>
</dbReference>
<keyword evidence="2" id="KW-0413">Isomerase</keyword>
<dbReference type="RefSeq" id="WP_145221588.1">
    <property type="nucleotide sequence ID" value="NZ_CP036269.1"/>
</dbReference>
<protein>
    <submittedName>
        <fullName evidence="2">L-ribulose-5-phosphate 3-epimerase UlaE</fullName>
        <ecNumber evidence="2">5.1.3.22</ecNumber>
    </submittedName>
</protein>
<evidence type="ECO:0000313" key="2">
    <source>
        <dbReference type="EMBL" id="QDT45270.1"/>
    </source>
</evidence>
<dbReference type="InterPro" id="IPR036237">
    <property type="entry name" value="Xyl_isomerase-like_sf"/>
</dbReference>
<proteinExistence type="predicted"/>
<dbReference type="AlphaFoldDB" id="A0A517RN16"/>
<dbReference type="Pfam" id="PF01261">
    <property type="entry name" value="AP_endonuc_2"/>
    <property type="match status" value="1"/>
</dbReference>
<feature type="domain" description="Xylose isomerase-like TIM barrel" evidence="1">
    <location>
        <begin position="19"/>
        <end position="273"/>
    </location>
</feature>
<dbReference type="PANTHER" id="PTHR12110">
    <property type="entry name" value="HYDROXYPYRUVATE ISOMERASE"/>
    <property type="match status" value="1"/>
</dbReference>
<dbReference type="EC" id="5.1.3.22" evidence="2"/>
<dbReference type="GO" id="GO:0034015">
    <property type="term" value="F:L-ribulose-5-phosphate 3-epimerase activity"/>
    <property type="evidence" value="ECO:0007669"/>
    <property type="project" value="UniProtKB-EC"/>
</dbReference>
<dbReference type="Proteomes" id="UP000317171">
    <property type="component" value="Chromosome"/>
</dbReference>
<keyword evidence="3" id="KW-1185">Reference proteome</keyword>
<dbReference type="KEGG" id="gaz:Pan241w_53900"/>
<dbReference type="OrthoDB" id="1900402at2"/>
<reference evidence="2 3" key="1">
    <citation type="submission" date="2019-02" db="EMBL/GenBank/DDBJ databases">
        <title>Deep-cultivation of Planctomycetes and their phenomic and genomic characterization uncovers novel biology.</title>
        <authorList>
            <person name="Wiegand S."/>
            <person name="Jogler M."/>
            <person name="Boedeker C."/>
            <person name="Pinto D."/>
            <person name="Vollmers J."/>
            <person name="Rivas-Marin E."/>
            <person name="Kohn T."/>
            <person name="Peeters S.H."/>
            <person name="Heuer A."/>
            <person name="Rast P."/>
            <person name="Oberbeckmann S."/>
            <person name="Bunk B."/>
            <person name="Jeske O."/>
            <person name="Meyerdierks A."/>
            <person name="Storesund J.E."/>
            <person name="Kallscheuer N."/>
            <person name="Luecker S."/>
            <person name="Lage O.M."/>
            <person name="Pohl T."/>
            <person name="Merkel B.J."/>
            <person name="Hornburger P."/>
            <person name="Mueller R.-W."/>
            <person name="Bruemmer F."/>
            <person name="Labrenz M."/>
            <person name="Spormann A.M."/>
            <person name="Op den Camp H."/>
            <person name="Overmann J."/>
            <person name="Amann R."/>
            <person name="Jetten M.S.M."/>
            <person name="Mascher T."/>
            <person name="Medema M.H."/>
            <person name="Devos D.P."/>
            <person name="Kaster A.-K."/>
            <person name="Ovreas L."/>
            <person name="Rohde M."/>
            <person name="Galperin M.Y."/>
            <person name="Jogler C."/>
        </authorList>
    </citation>
    <scope>NUCLEOTIDE SEQUENCE [LARGE SCALE GENOMIC DNA]</scope>
    <source>
        <strain evidence="2 3">Pan241w</strain>
    </source>
</reference>
<dbReference type="Gene3D" id="3.20.20.150">
    <property type="entry name" value="Divalent-metal-dependent TIM barrel enzymes"/>
    <property type="match status" value="1"/>
</dbReference>
<dbReference type="InterPro" id="IPR050312">
    <property type="entry name" value="IolE/XylAMocC-like"/>
</dbReference>